<organism evidence="1 2">
    <name type="scientific">Nonomuraea rosea</name>
    <dbReference type="NCBI Taxonomy" id="638574"/>
    <lineage>
        <taxon>Bacteria</taxon>
        <taxon>Bacillati</taxon>
        <taxon>Actinomycetota</taxon>
        <taxon>Actinomycetes</taxon>
        <taxon>Streptosporangiales</taxon>
        <taxon>Streptosporangiaceae</taxon>
        <taxon>Nonomuraea</taxon>
    </lineage>
</organism>
<protein>
    <recommendedName>
        <fullName evidence="3">SCP2 domain-containing protein</fullName>
    </recommendedName>
</protein>
<gene>
    <name evidence="1" type="ORF">GCM10022419_075190</name>
</gene>
<keyword evidence="2" id="KW-1185">Reference proteome</keyword>
<dbReference type="InterPro" id="IPR036527">
    <property type="entry name" value="SCP2_sterol-bd_dom_sf"/>
</dbReference>
<dbReference type="SUPFAM" id="SSF55718">
    <property type="entry name" value="SCP-like"/>
    <property type="match status" value="1"/>
</dbReference>
<name>A0ABP6YF26_9ACTN</name>
<comment type="caution">
    <text evidence="1">The sequence shown here is derived from an EMBL/GenBank/DDBJ whole genome shotgun (WGS) entry which is preliminary data.</text>
</comment>
<proteinExistence type="predicted"/>
<dbReference type="RefSeq" id="WP_345569388.1">
    <property type="nucleotide sequence ID" value="NZ_BAABDQ010000020.1"/>
</dbReference>
<accession>A0ABP6YF26</accession>
<sequence length="136" mass="15135">MRFFTQEWAEAARAAVDAGPPQEGKLPAYWHWIDRARAGYTATWALGVRETGAYLVLTWKDGKCAEAAITQGPVEADYVLAAGQTTWEELREGADPGRVVMYRGLRLERGEVLGFFRVIYFFVESLAALSHVPADP</sequence>
<reference evidence="2" key="1">
    <citation type="journal article" date="2019" name="Int. J. Syst. Evol. Microbiol.">
        <title>The Global Catalogue of Microorganisms (GCM) 10K type strain sequencing project: providing services to taxonomists for standard genome sequencing and annotation.</title>
        <authorList>
            <consortium name="The Broad Institute Genomics Platform"/>
            <consortium name="The Broad Institute Genome Sequencing Center for Infectious Disease"/>
            <person name="Wu L."/>
            <person name="Ma J."/>
        </authorList>
    </citation>
    <scope>NUCLEOTIDE SEQUENCE [LARGE SCALE GENOMIC DNA]</scope>
    <source>
        <strain evidence="2">JCM 17326</strain>
    </source>
</reference>
<dbReference type="Proteomes" id="UP001500630">
    <property type="component" value="Unassembled WGS sequence"/>
</dbReference>
<evidence type="ECO:0008006" key="3">
    <source>
        <dbReference type="Google" id="ProtNLM"/>
    </source>
</evidence>
<dbReference type="Gene3D" id="3.30.1050.10">
    <property type="entry name" value="SCP2 sterol-binding domain"/>
    <property type="match status" value="1"/>
</dbReference>
<evidence type="ECO:0000313" key="1">
    <source>
        <dbReference type="EMBL" id="GAA3582512.1"/>
    </source>
</evidence>
<evidence type="ECO:0000313" key="2">
    <source>
        <dbReference type="Proteomes" id="UP001500630"/>
    </source>
</evidence>
<dbReference type="EMBL" id="BAABDQ010000020">
    <property type="protein sequence ID" value="GAA3582512.1"/>
    <property type="molecule type" value="Genomic_DNA"/>
</dbReference>